<dbReference type="SMART" id="SM00479">
    <property type="entry name" value="EXOIII"/>
    <property type="match status" value="1"/>
</dbReference>
<dbReference type="SMART" id="SM00360">
    <property type="entry name" value="RRM"/>
    <property type="match status" value="1"/>
</dbReference>
<evidence type="ECO:0000256" key="3">
    <source>
        <dbReference type="ARBA" id="ARBA00022833"/>
    </source>
</evidence>
<dbReference type="InterPro" id="IPR013520">
    <property type="entry name" value="Ribonucl_H"/>
</dbReference>
<dbReference type="InterPro" id="IPR000504">
    <property type="entry name" value="RRM_dom"/>
</dbReference>
<dbReference type="SUPFAM" id="SSF53098">
    <property type="entry name" value="Ribonuclease H-like"/>
    <property type="match status" value="1"/>
</dbReference>
<feature type="region of interest" description="Disordered" evidence="6">
    <location>
        <begin position="632"/>
        <end position="675"/>
    </location>
</feature>
<dbReference type="InterPro" id="IPR036443">
    <property type="entry name" value="Znf_RanBP2_sf"/>
</dbReference>
<feature type="compositionally biased region" description="Low complexity" evidence="6">
    <location>
        <begin position="51"/>
        <end position="64"/>
    </location>
</feature>
<dbReference type="SUPFAM" id="SSF54928">
    <property type="entry name" value="RNA-binding domain, RBD"/>
    <property type="match status" value="1"/>
</dbReference>
<feature type="compositionally biased region" description="Basic and acidic residues" evidence="6">
    <location>
        <begin position="92"/>
        <end position="113"/>
    </location>
</feature>
<dbReference type="PROSITE" id="PS01358">
    <property type="entry name" value="ZF_RANBP2_1"/>
    <property type="match status" value="5"/>
</dbReference>
<dbReference type="InterPro" id="IPR001876">
    <property type="entry name" value="Znf_RanBP2"/>
</dbReference>
<dbReference type="OrthoDB" id="448399at2759"/>
<feature type="region of interest" description="Disordered" evidence="6">
    <location>
        <begin position="531"/>
        <end position="585"/>
    </location>
</feature>
<keyword evidence="3" id="KW-0862">Zinc</keyword>
<gene>
    <name evidence="9" type="ORF">MAM1_0026c02111</name>
</gene>
<evidence type="ECO:0000313" key="10">
    <source>
        <dbReference type="Proteomes" id="UP000053815"/>
    </source>
</evidence>
<evidence type="ECO:0000313" key="9">
    <source>
        <dbReference type="EMBL" id="GAN02666.1"/>
    </source>
</evidence>
<keyword evidence="10" id="KW-1185">Reference proteome</keyword>
<evidence type="ECO:0000256" key="4">
    <source>
        <dbReference type="PROSITE-ProRule" id="PRU00176"/>
    </source>
</evidence>
<accession>A0A0C9M222</accession>
<protein>
    <submittedName>
        <fullName evidence="9">RNA binding protein</fullName>
    </submittedName>
</protein>
<feature type="compositionally biased region" description="Pro residues" evidence="6">
    <location>
        <begin position="549"/>
        <end position="560"/>
    </location>
</feature>
<proteinExistence type="predicted"/>
<feature type="compositionally biased region" description="Basic and acidic residues" evidence="6">
    <location>
        <begin position="1"/>
        <end position="43"/>
    </location>
</feature>
<dbReference type="Gene3D" id="3.30.70.330">
    <property type="match status" value="1"/>
</dbReference>
<dbReference type="GO" id="GO:0008270">
    <property type="term" value="F:zinc ion binding"/>
    <property type="evidence" value="ECO:0007669"/>
    <property type="project" value="UniProtKB-KW"/>
</dbReference>
<dbReference type="InterPro" id="IPR047201">
    <property type="entry name" value="ERI-1_3'hExo-like"/>
</dbReference>
<dbReference type="GO" id="GO:0003729">
    <property type="term" value="F:mRNA binding"/>
    <property type="evidence" value="ECO:0007669"/>
    <property type="project" value="TreeGrafter"/>
</dbReference>
<sequence length="851" mass="93230">MEAERKRKAEDQEETHQEETPSKRPLLEIDFSSKNDDQVKQEEQQIEEQQVEQQQAEQRQVEQQNPEEPFYNAITETKEEQDNQVSGSNIAEDQKDAEASVNKEEVEADPKVEPSVDVKVESIPAVAAAAPLETLVPFDRLILIHLEATCDENPTNPAAVQVTKENSEIIELSFVVVNASNLEVLHKQQIFVKPERTPLTAFCSEVTGIKSSMLETAGSLSDAIATLDNYLQHQVEPKSFCFVTHGGWPLRIQLPREARDKNITLPSYLSFCRMFDLKQEIQRWQVHHPEVSLRSTSIRDLCEIFDLTRVTDQTVGLNNALTTVEVLRYLLGFRHADVFVHPIDTNADLKQFKKEESQVIHLAGLPFEVTQGELEAWFSSNGLRPTTMWMIQPTDNSKPSISGFVVFQLHDDAMRALALNGRCLGDRPIEVCPSSARVIEAAGNMLVPFPLQAKSRQLRPGDWNCFNCSFHNFASRLYCFKCNAENPNPGPQAGQGPPAQPFSHGDWMCPSCNFHNYSSRMHCKKCAGPKPPRPAMKGANKKLINGPPMQQPPLSHPQPYPNMHSGGAPGGPPPPNAGYHGGYNSGARPHHHISFRPGDWYCPNQTCGFQNFASRNTCFRCHTPNPNQQVLNQQQQVPNQQQQQQPQHSQYSPHQPSYGYSPEPNSNQSGYNMGYAQGNGGVNGGGGGYGYSHTSGGYGGQSSGGYAPPGGGYSGGGNSGGYSYGGGHPPSGSGYAYGGVHQGGPPGGSGPHNTQFRAGDWICPSCNSHNFASRFQCLKCNTAKPYNATGAPPAGYTTSTPPMKPGDWMCRNENCSFHNFAKRTQCAKCGMANPNAQQQEGTGIGGGYGGN</sequence>
<keyword evidence="2 5" id="KW-0863">Zinc-finger</keyword>
<dbReference type="SMART" id="SM00547">
    <property type="entry name" value="ZnF_RBZ"/>
    <property type="match status" value="5"/>
</dbReference>
<dbReference type="InterPro" id="IPR012677">
    <property type="entry name" value="Nucleotide-bd_a/b_plait_sf"/>
</dbReference>
<evidence type="ECO:0000256" key="6">
    <source>
        <dbReference type="SAM" id="MobiDB-lite"/>
    </source>
</evidence>
<dbReference type="InterPro" id="IPR036397">
    <property type="entry name" value="RNaseH_sf"/>
</dbReference>
<dbReference type="Gene3D" id="4.10.1060.10">
    <property type="entry name" value="Zinc finger, RanBP2-type"/>
    <property type="match status" value="5"/>
</dbReference>
<evidence type="ECO:0000256" key="1">
    <source>
        <dbReference type="ARBA" id="ARBA00022723"/>
    </source>
</evidence>
<evidence type="ECO:0000256" key="5">
    <source>
        <dbReference type="PROSITE-ProRule" id="PRU00322"/>
    </source>
</evidence>
<dbReference type="AlphaFoldDB" id="A0A0C9M222"/>
<feature type="domain" description="RanBP2-type" evidence="8">
    <location>
        <begin position="596"/>
        <end position="627"/>
    </location>
</feature>
<dbReference type="Pfam" id="PF00929">
    <property type="entry name" value="RNase_T"/>
    <property type="match status" value="1"/>
</dbReference>
<feature type="domain" description="RanBP2-type" evidence="8">
    <location>
        <begin position="503"/>
        <end position="532"/>
    </location>
</feature>
<feature type="compositionally biased region" description="Low complexity" evidence="6">
    <location>
        <begin position="632"/>
        <end position="658"/>
    </location>
</feature>
<keyword evidence="4" id="KW-0694">RNA-binding</keyword>
<dbReference type="PROSITE" id="PS50199">
    <property type="entry name" value="ZF_RANBP2_2"/>
    <property type="match status" value="5"/>
</dbReference>
<dbReference type="Proteomes" id="UP000053815">
    <property type="component" value="Unassembled WGS sequence"/>
</dbReference>
<evidence type="ECO:0000259" key="8">
    <source>
        <dbReference type="PROSITE" id="PS50199"/>
    </source>
</evidence>
<dbReference type="CDD" id="cd06133">
    <property type="entry name" value="ERI-1_3'hExo_like"/>
    <property type="match status" value="1"/>
</dbReference>
<reference evidence="9" key="1">
    <citation type="submission" date="2014-09" db="EMBL/GenBank/DDBJ databases">
        <title>Draft genome sequence of an oleaginous Mucoromycotina fungus Mucor ambiguus NBRC6742.</title>
        <authorList>
            <person name="Takeda I."/>
            <person name="Yamane N."/>
            <person name="Morita T."/>
            <person name="Tamano K."/>
            <person name="Machida M."/>
            <person name="Baker S."/>
            <person name="Koike H."/>
        </authorList>
    </citation>
    <scope>NUCLEOTIDE SEQUENCE</scope>
    <source>
        <strain evidence="9">NBRC 6742</strain>
    </source>
</reference>
<dbReference type="SUPFAM" id="SSF90209">
    <property type="entry name" value="Ran binding protein zinc finger-like"/>
    <property type="match status" value="5"/>
</dbReference>
<dbReference type="STRING" id="91626.A0A0C9M222"/>
<dbReference type="InterPro" id="IPR012337">
    <property type="entry name" value="RNaseH-like_sf"/>
</dbReference>
<dbReference type="GO" id="GO:0000175">
    <property type="term" value="F:3'-5'-RNA exonuclease activity"/>
    <property type="evidence" value="ECO:0007669"/>
    <property type="project" value="InterPro"/>
</dbReference>
<dbReference type="PROSITE" id="PS50102">
    <property type="entry name" value="RRM"/>
    <property type="match status" value="1"/>
</dbReference>
<dbReference type="InterPro" id="IPR035979">
    <property type="entry name" value="RBD_domain_sf"/>
</dbReference>
<feature type="domain" description="RanBP2-type" evidence="8">
    <location>
        <begin position="757"/>
        <end position="786"/>
    </location>
</feature>
<feature type="domain" description="RanBP2-type" evidence="8">
    <location>
        <begin position="459"/>
        <end position="488"/>
    </location>
</feature>
<feature type="domain" description="RanBP2-type" evidence="8">
    <location>
        <begin position="804"/>
        <end position="835"/>
    </location>
</feature>
<dbReference type="Pfam" id="PF00076">
    <property type="entry name" value="RRM_1"/>
    <property type="match status" value="1"/>
</dbReference>
<dbReference type="EMBL" id="DF836315">
    <property type="protein sequence ID" value="GAN02666.1"/>
    <property type="molecule type" value="Genomic_DNA"/>
</dbReference>
<dbReference type="PANTHER" id="PTHR23111:SF40">
    <property type="entry name" value="RNA-BINDING PROTEIN INVOLVED IN HETEROCHROMATIN ASSEMBLY-RELATED"/>
    <property type="match status" value="1"/>
</dbReference>
<dbReference type="Pfam" id="PF00641">
    <property type="entry name" value="Zn_ribbon_RanBP"/>
    <property type="match status" value="4"/>
</dbReference>
<feature type="region of interest" description="Disordered" evidence="6">
    <location>
        <begin position="1"/>
        <end position="113"/>
    </location>
</feature>
<evidence type="ECO:0000256" key="2">
    <source>
        <dbReference type="ARBA" id="ARBA00022771"/>
    </source>
</evidence>
<keyword evidence="1" id="KW-0479">Metal-binding</keyword>
<dbReference type="PANTHER" id="PTHR23111">
    <property type="entry name" value="ZINC FINGER PROTEIN"/>
    <property type="match status" value="1"/>
</dbReference>
<dbReference type="Gene3D" id="3.30.420.10">
    <property type="entry name" value="Ribonuclease H-like superfamily/Ribonuclease H"/>
    <property type="match status" value="1"/>
</dbReference>
<evidence type="ECO:0000259" key="7">
    <source>
        <dbReference type="PROSITE" id="PS50102"/>
    </source>
</evidence>
<feature type="domain" description="RRM" evidence="7">
    <location>
        <begin position="358"/>
        <end position="436"/>
    </location>
</feature>
<organism evidence="9">
    <name type="scientific">Mucor ambiguus</name>
    <dbReference type="NCBI Taxonomy" id="91626"/>
    <lineage>
        <taxon>Eukaryota</taxon>
        <taxon>Fungi</taxon>
        <taxon>Fungi incertae sedis</taxon>
        <taxon>Mucoromycota</taxon>
        <taxon>Mucoromycotina</taxon>
        <taxon>Mucoromycetes</taxon>
        <taxon>Mucorales</taxon>
        <taxon>Mucorineae</taxon>
        <taxon>Mucoraceae</taxon>
        <taxon>Mucor</taxon>
    </lineage>
</organism>
<name>A0A0C9M222_9FUNG</name>